<dbReference type="Pfam" id="PF12511">
    <property type="entry name" value="DUF3716"/>
    <property type="match status" value="1"/>
</dbReference>
<comment type="caution">
    <text evidence="2">The sequence shown here is derived from an EMBL/GenBank/DDBJ whole genome shotgun (WGS) entry which is preliminary data.</text>
</comment>
<organism evidence="2 3">
    <name type="scientific">Pyricularia grisea</name>
    <name type="common">Crabgrass-specific blast fungus</name>
    <name type="synonym">Magnaporthe grisea</name>
    <dbReference type="NCBI Taxonomy" id="148305"/>
    <lineage>
        <taxon>Eukaryota</taxon>
        <taxon>Fungi</taxon>
        <taxon>Dikarya</taxon>
        <taxon>Ascomycota</taxon>
        <taxon>Pezizomycotina</taxon>
        <taxon>Sordariomycetes</taxon>
        <taxon>Sordariomycetidae</taxon>
        <taxon>Magnaporthales</taxon>
        <taxon>Pyriculariaceae</taxon>
        <taxon>Pyricularia</taxon>
    </lineage>
</organism>
<evidence type="ECO:0000256" key="1">
    <source>
        <dbReference type="SAM" id="MobiDB-lite"/>
    </source>
</evidence>
<dbReference type="Proteomes" id="UP001059893">
    <property type="component" value="Unassembled WGS sequence"/>
</dbReference>
<evidence type="ECO:0000313" key="3">
    <source>
        <dbReference type="Proteomes" id="UP001059893"/>
    </source>
</evidence>
<feature type="region of interest" description="Disordered" evidence="1">
    <location>
        <begin position="146"/>
        <end position="199"/>
    </location>
</feature>
<feature type="compositionally biased region" description="Gly residues" evidence="1">
    <location>
        <begin position="172"/>
        <end position="199"/>
    </location>
</feature>
<evidence type="ECO:0000313" key="2">
    <source>
        <dbReference type="EMBL" id="KAI6289349.1"/>
    </source>
</evidence>
<name>A0ABQ8N2C5_PYRGI</name>
<gene>
    <name evidence="2" type="ORF">MCOR33_011775</name>
</gene>
<sequence>MFLVPAGPAVSTVDSIAGPIVVRRTQDEIWIILPTSSANNRIFFRTFAINDFERAFAALPSRDIEIRVATGSAEEIRHLFATIIRRESYYRAVLIQSRGRTAVRCPSKCGNPNAFPKFRHYVRLPPYHNGACAECIWQSRAAQCSHHHAGNVPPAGSDGGSSHGGSHHGGSHHGGSQHGGSQHGGSQHGGSQYGGFQHGGRALGSANMPIYLE</sequence>
<dbReference type="InterPro" id="IPR022190">
    <property type="entry name" value="DUF3716"/>
</dbReference>
<reference evidence="2" key="1">
    <citation type="submission" date="2021-01" db="EMBL/GenBank/DDBJ databases">
        <title>Deciphering the adaptive evolutionary patterns associated with biogeogrpahic diversity in the finger millet blast pathogen Magnaporthe oryzae in Eastern Africa.</title>
        <authorList>
            <person name="Onyema G."/>
            <person name="Shittu T.A."/>
            <person name="Dodsworth S."/>
            <person name="Devilliers S."/>
            <person name="Muthumeenakshi S."/>
            <person name="Sreenivasaprasad S."/>
        </authorList>
    </citation>
    <scope>NUCLEOTIDE SEQUENCE</scope>
    <source>
        <strain evidence="2">D15/s37</strain>
    </source>
</reference>
<keyword evidence="3" id="KW-1185">Reference proteome</keyword>
<proteinExistence type="predicted"/>
<dbReference type="EMBL" id="JABSND010000729">
    <property type="protein sequence ID" value="KAI6289349.1"/>
    <property type="molecule type" value="Genomic_DNA"/>
</dbReference>
<protein>
    <submittedName>
        <fullName evidence="2">Uncharacterized protein</fullName>
    </submittedName>
</protein>
<accession>A0ABQ8N2C5</accession>